<dbReference type="GO" id="GO:0046872">
    <property type="term" value="F:metal ion binding"/>
    <property type="evidence" value="ECO:0007669"/>
    <property type="project" value="UniProtKB-UniRule"/>
</dbReference>
<keyword evidence="13" id="KW-1185">Reference proteome</keyword>
<evidence type="ECO:0000256" key="7">
    <source>
        <dbReference type="ARBA" id="ARBA00023157"/>
    </source>
</evidence>
<evidence type="ECO:0000313" key="13">
    <source>
        <dbReference type="Proteomes" id="UP001283341"/>
    </source>
</evidence>
<evidence type="ECO:0000256" key="5">
    <source>
        <dbReference type="ARBA" id="ARBA00022622"/>
    </source>
</evidence>
<name>A0AAE0HS54_9PEZI</name>
<dbReference type="InterPro" id="IPR008427">
    <property type="entry name" value="Extracellular_membr_CFEM_dom"/>
</dbReference>
<dbReference type="SMART" id="SM00747">
    <property type="entry name" value="CFEM"/>
    <property type="match status" value="1"/>
</dbReference>
<comment type="subcellular location">
    <subcellularLocation>
        <location evidence="1">Membrane</location>
        <topology evidence="1">Lipid-anchor</topology>
        <topology evidence="1">GPI-anchor</topology>
    </subcellularLocation>
    <subcellularLocation>
        <location evidence="2">Secreted</location>
    </subcellularLocation>
</comment>
<evidence type="ECO:0000256" key="10">
    <source>
        <dbReference type="SAM" id="SignalP"/>
    </source>
</evidence>
<feature type="chain" id="PRO_5041923758" description="CFEM domain-containing protein" evidence="10">
    <location>
        <begin position="22"/>
        <end position="127"/>
    </location>
</feature>
<gene>
    <name evidence="12" type="ORF">B0H66DRAFT_608983</name>
</gene>
<evidence type="ECO:0000256" key="8">
    <source>
        <dbReference type="ARBA" id="ARBA00023288"/>
    </source>
</evidence>
<evidence type="ECO:0000256" key="9">
    <source>
        <dbReference type="PROSITE-ProRule" id="PRU01356"/>
    </source>
</evidence>
<protein>
    <recommendedName>
        <fullName evidence="11">CFEM domain-containing protein</fullName>
    </recommendedName>
</protein>
<organism evidence="12 13">
    <name type="scientific">Apodospora peruviana</name>
    <dbReference type="NCBI Taxonomy" id="516989"/>
    <lineage>
        <taxon>Eukaryota</taxon>
        <taxon>Fungi</taxon>
        <taxon>Dikarya</taxon>
        <taxon>Ascomycota</taxon>
        <taxon>Pezizomycotina</taxon>
        <taxon>Sordariomycetes</taxon>
        <taxon>Sordariomycetidae</taxon>
        <taxon>Sordariales</taxon>
        <taxon>Lasiosphaeriaceae</taxon>
        <taxon>Apodospora</taxon>
    </lineage>
</organism>
<keyword evidence="5" id="KW-0472">Membrane</keyword>
<comment type="similarity">
    <text evidence="3">Belongs to the RBT5 family.</text>
</comment>
<evidence type="ECO:0000313" key="12">
    <source>
        <dbReference type="EMBL" id="KAK3311903.1"/>
    </source>
</evidence>
<reference evidence="12" key="1">
    <citation type="journal article" date="2023" name="Mol. Phylogenet. Evol.">
        <title>Genome-scale phylogeny and comparative genomics of the fungal order Sordariales.</title>
        <authorList>
            <person name="Hensen N."/>
            <person name="Bonometti L."/>
            <person name="Westerberg I."/>
            <person name="Brannstrom I.O."/>
            <person name="Guillou S."/>
            <person name="Cros-Aarteil S."/>
            <person name="Calhoun S."/>
            <person name="Haridas S."/>
            <person name="Kuo A."/>
            <person name="Mondo S."/>
            <person name="Pangilinan J."/>
            <person name="Riley R."/>
            <person name="LaButti K."/>
            <person name="Andreopoulos B."/>
            <person name="Lipzen A."/>
            <person name="Chen C."/>
            <person name="Yan M."/>
            <person name="Daum C."/>
            <person name="Ng V."/>
            <person name="Clum A."/>
            <person name="Steindorff A."/>
            <person name="Ohm R.A."/>
            <person name="Martin F."/>
            <person name="Silar P."/>
            <person name="Natvig D.O."/>
            <person name="Lalanne C."/>
            <person name="Gautier V."/>
            <person name="Ament-Velasquez S.L."/>
            <person name="Kruys A."/>
            <person name="Hutchinson M.I."/>
            <person name="Powell A.J."/>
            <person name="Barry K."/>
            <person name="Miller A.N."/>
            <person name="Grigoriev I.V."/>
            <person name="Debuchy R."/>
            <person name="Gladieux P."/>
            <person name="Hiltunen Thoren M."/>
            <person name="Johannesson H."/>
        </authorList>
    </citation>
    <scope>NUCLEOTIDE SEQUENCE</scope>
    <source>
        <strain evidence="12">CBS 118394</strain>
    </source>
</reference>
<accession>A0AAE0HS54</accession>
<dbReference type="GO" id="GO:0005576">
    <property type="term" value="C:extracellular region"/>
    <property type="evidence" value="ECO:0007669"/>
    <property type="project" value="UniProtKB-SubCell"/>
</dbReference>
<feature type="signal peptide" evidence="10">
    <location>
        <begin position="1"/>
        <end position="21"/>
    </location>
</feature>
<keyword evidence="9" id="KW-0479">Metal-binding</keyword>
<dbReference type="Pfam" id="PF05730">
    <property type="entry name" value="CFEM"/>
    <property type="match status" value="1"/>
</dbReference>
<sequence length="127" mass="12280">MQYTTLLIAAALSAFTSVVSAKALPVTEAPPSQITAAPAPACTLTELMPACGIPCVSSAAIGAGCTSPMDFACQCSHAAQMQAAVMPCVMSACGMATAPIVGSVANAICTECVAPPAATATATATAA</sequence>
<keyword evidence="4" id="KW-0964">Secreted</keyword>
<evidence type="ECO:0000259" key="11">
    <source>
        <dbReference type="PROSITE" id="PS52012"/>
    </source>
</evidence>
<comment type="caution">
    <text evidence="9">Lacks conserved residue(s) required for the propagation of feature annotation.</text>
</comment>
<dbReference type="PROSITE" id="PS52012">
    <property type="entry name" value="CFEM"/>
    <property type="match status" value="1"/>
</dbReference>
<keyword evidence="7" id="KW-1015">Disulfide bond</keyword>
<evidence type="ECO:0000256" key="3">
    <source>
        <dbReference type="ARBA" id="ARBA00010031"/>
    </source>
</evidence>
<keyword evidence="8" id="KW-0449">Lipoprotein</keyword>
<keyword evidence="9" id="KW-0408">Iron</keyword>
<reference evidence="12" key="2">
    <citation type="submission" date="2023-06" db="EMBL/GenBank/DDBJ databases">
        <authorList>
            <consortium name="Lawrence Berkeley National Laboratory"/>
            <person name="Haridas S."/>
            <person name="Hensen N."/>
            <person name="Bonometti L."/>
            <person name="Westerberg I."/>
            <person name="Brannstrom I.O."/>
            <person name="Guillou S."/>
            <person name="Cros-Aarteil S."/>
            <person name="Calhoun S."/>
            <person name="Kuo A."/>
            <person name="Mondo S."/>
            <person name="Pangilinan J."/>
            <person name="Riley R."/>
            <person name="Labutti K."/>
            <person name="Andreopoulos B."/>
            <person name="Lipzen A."/>
            <person name="Chen C."/>
            <person name="Yanf M."/>
            <person name="Daum C."/>
            <person name="Ng V."/>
            <person name="Clum A."/>
            <person name="Steindorff A."/>
            <person name="Ohm R."/>
            <person name="Martin F."/>
            <person name="Silar P."/>
            <person name="Natvig D."/>
            <person name="Lalanne C."/>
            <person name="Gautier V."/>
            <person name="Ament-Velasquez S.L."/>
            <person name="Kruys A."/>
            <person name="Hutchinson M.I."/>
            <person name="Powell A.J."/>
            <person name="Barry K."/>
            <person name="Miller A.N."/>
            <person name="Grigoriev I.V."/>
            <person name="Debuchy R."/>
            <person name="Gladieux P."/>
            <person name="Thoren M.H."/>
            <person name="Johannesson H."/>
        </authorList>
    </citation>
    <scope>NUCLEOTIDE SEQUENCE</scope>
    <source>
        <strain evidence="12">CBS 118394</strain>
    </source>
</reference>
<feature type="binding site" description="axial binding residue" evidence="9">
    <location>
        <position position="70"/>
    </location>
    <ligand>
        <name>heme</name>
        <dbReference type="ChEBI" id="CHEBI:30413"/>
    </ligand>
    <ligandPart>
        <name>Fe</name>
        <dbReference type="ChEBI" id="CHEBI:18248"/>
    </ligandPart>
</feature>
<evidence type="ECO:0000256" key="6">
    <source>
        <dbReference type="ARBA" id="ARBA00022729"/>
    </source>
</evidence>
<evidence type="ECO:0000256" key="1">
    <source>
        <dbReference type="ARBA" id="ARBA00004589"/>
    </source>
</evidence>
<dbReference type="EMBL" id="JAUEDM010000011">
    <property type="protein sequence ID" value="KAK3311903.1"/>
    <property type="molecule type" value="Genomic_DNA"/>
</dbReference>
<dbReference type="GO" id="GO:0098552">
    <property type="term" value="C:side of membrane"/>
    <property type="evidence" value="ECO:0007669"/>
    <property type="project" value="UniProtKB-KW"/>
</dbReference>
<evidence type="ECO:0000256" key="4">
    <source>
        <dbReference type="ARBA" id="ARBA00022525"/>
    </source>
</evidence>
<proteinExistence type="inferred from homology"/>
<dbReference type="AlphaFoldDB" id="A0AAE0HS54"/>
<dbReference type="Proteomes" id="UP001283341">
    <property type="component" value="Unassembled WGS sequence"/>
</dbReference>
<keyword evidence="5" id="KW-0325">Glycoprotein</keyword>
<evidence type="ECO:0000256" key="2">
    <source>
        <dbReference type="ARBA" id="ARBA00004613"/>
    </source>
</evidence>
<feature type="domain" description="CFEM" evidence="11">
    <location>
        <begin position="24"/>
        <end position="127"/>
    </location>
</feature>
<keyword evidence="9" id="KW-0349">Heme</keyword>
<keyword evidence="5" id="KW-0336">GPI-anchor</keyword>
<keyword evidence="6 10" id="KW-0732">Signal</keyword>
<comment type="caution">
    <text evidence="12">The sequence shown here is derived from an EMBL/GenBank/DDBJ whole genome shotgun (WGS) entry which is preliminary data.</text>
</comment>